<dbReference type="PANTHER" id="PTHR32322">
    <property type="entry name" value="INNER MEMBRANE TRANSPORTER"/>
    <property type="match status" value="1"/>
</dbReference>
<feature type="domain" description="EamA" evidence="7">
    <location>
        <begin position="164"/>
        <end position="302"/>
    </location>
</feature>
<proteinExistence type="inferred from homology"/>
<accession>A0ABN5B2K4</accession>
<feature type="transmembrane region" description="Helical" evidence="6">
    <location>
        <begin position="286"/>
        <end position="303"/>
    </location>
</feature>
<evidence type="ECO:0000313" key="8">
    <source>
        <dbReference type="EMBL" id="ASG67898.1"/>
    </source>
</evidence>
<evidence type="ECO:0000259" key="7">
    <source>
        <dbReference type="Pfam" id="PF00892"/>
    </source>
</evidence>
<sequence>MQHKRHILLGWTAAVFIGLLWGAPWIAGIPLLKSMNSIVLVWLRYIVSIITLFTLLRIGYKKVEIRDYGVNRLIDNKKDFLWTVICGVVGQGAFSFFSFLSLKWISAAENGIIQGLIPMVILIIGSVFFNSRFKLIQIFAVIGAFVGVAILTLNPSDKITGSSIGYLFCFISVLCFASTAHARAKLAKKYGSVTTMFQQDLSAAIFFTLILALTGQDFSSALTAFYSPVNIFCILVLGAGVSGISYIIYIYAMKNVGVEGCNMALNLMPVSSFFLAIYFLREEVTIYKIAALIIVLLALVVFVKKS</sequence>
<keyword evidence="4 6" id="KW-1133">Transmembrane helix</keyword>
<keyword evidence="5 6" id="KW-0472">Membrane</keyword>
<evidence type="ECO:0000256" key="5">
    <source>
        <dbReference type="ARBA" id="ARBA00023136"/>
    </source>
</evidence>
<feature type="transmembrane region" description="Helical" evidence="6">
    <location>
        <begin position="201"/>
        <end position="223"/>
    </location>
</feature>
<keyword evidence="3 6" id="KW-0812">Transmembrane</keyword>
<evidence type="ECO:0000256" key="2">
    <source>
        <dbReference type="ARBA" id="ARBA00007362"/>
    </source>
</evidence>
<evidence type="ECO:0000313" key="9">
    <source>
        <dbReference type="Proteomes" id="UP000249910"/>
    </source>
</evidence>
<feature type="transmembrane region" description="Helical" evidence="6">
    <location>
        <begin position="112"/>
        <end position="129"/>
    </location>
</feature>
<evidence type="ECO:0000256" key="6">
    <source>
        <dbReference type="SAM" id="Phobius"/>
    </source>
</evidence>
<dbReference type="SUPFAM" id="SSF103481">
    <property type="entry name" value="Multidrug resistance efflux transporter EmrE"/>
    <property type="match status" value="2"/>
</dbReference>
<feature type="transmembrane region" description="Helical" evidence="6">
    <location>
        <begin position="263"/>
        <end position="280"/>
    </location>
</feature>
<feature type="transmembrane region" description="Helical" evidence="6">
    <location>
        <begin position="136"/>
        <end position="153"/>
    </location>
</feature>
<keyword evidence="9" id="KW-1185">Reference proteome</keyword>
<name>A0ABN5B2K4_9GAMM</name>
<feature type="transmembrane region" description="Helical" evidence="6">
    <location>
        <begin position="80"/>
        <end position="100"/>
    </location>
</feature>
<dbReference type="EMBL" id="CP022132">
    <property type="protein sequence ID" value="ASG67898.1"/>
    <property type="molecule type" value="Genomic_DNA"/>
</dbReference>
<dbReference type="InterPro" id="IPR050638">
    <property type="entry name" value="AA-Vitamin_Transporters"/>
</dbReference>
<dbReference type="RefSeq" id="WP_088772415.1">
    <property type="nucleotide sequence ID" value="NZ_CP022132.1"/>
</dbReference>
<comment type="subcellular location">
    <subcellularLocation>
        <location evidence="1">Membrane</location>
        <topology evidence="1">Multi-pass membrane protein</topology>
    </subcellularLocation>
</comment>
<reference evidence="8 9" key="1">
    <citation type="submission" date="2017-06" db="EMBL/GenBank/DDBJ databases">
        <title>Complete genome of Francisella halioticida.</title>
        <authorList>
            <person name="Sjodin A."/>
        </authorList>
    </citation>
    <scope>NUCLEOTIDE SEQUENCE [LARGE SCALE GENOMIC DNA]</scope>
    <source>
        <strain evidence="8 9">DSM 23729</strain>
    </source>
</reference>
<evidence type="ECO:0000256" key="3">
    <source>
        <dbReference type="ARBA" id="ARBA00022692"/>
    </source>
</evidence>
<dbReference type="InterPro" id="IPR037185">
    <property type="entry name" value="EmrE-like"/>
</dbReference>
<dbReference type="Proteomes" id="UP000249910">
    <property type="component" value="Chromosome"/>
</dbReference>
<feature type="transmembrane region" description="Helical" evidence="6">
    <location>
        <begin position="229"/>
        <end position="251"/>
    </location>
</feature>
<dbReference type="InterPro" id="IPR000620">
    <property type="entry name" value="EamA_dom"/>
</dbReference>
<feature type="transmembrane region" description="Helical" evidence="6">
    <location>
        <begin position="7"/>
        <end position="27"/>
    </location>
</feature>
<feature type="transmembrane region" description="Helical" evidence="6">
    <location>
        <begin position="39"/>
        <end position="60"/>
    </location>
</feature>
<evidence type="ECO:0000256" key="4">
    <source>
        <dbReference type="ARBA" id="ARBA00022989"/>
    </source>
</evidence>
<dbReference type="PANTHER" id="PTHR32322:SF2">
    <property type="entry name" value="EAMA DOMAIN-CONTAINING PROTEIN"/>
    <property type="match status" value="1"/>
</dbReference>
<organism evidence="8 9">
    <name type="scientific">Francisella halioticida</name>
    <dbReference type="NCBI Taxonomy" id="549298"/>
    <lineage>
        <taxon>Bacteria</taxon>
        <taxon>Pseudomonadati</taxon>
        <taxon>Pseudomonadota</taxon>
        <taxon>Gammaproteobacteria</taxon>
        <taxon>Thiotrichales</taxon>
        <taxon>Francisellaceae</taxon>
        <taxon>Francisella</taxon>
    </lineage>
</organism>
<comment type="similarity">
    <text evidence="2">Belongs to the EamA transporter family.</text>
</comment>
<evidence type="ECO:0000256" key="1">
    <source>
        <dbReference type="ARBA" id="ARBA00004141"/>
    </source>
</evidence>
<feature type="domain" description="EamA" evidence="7">
    <location>
        <begin position="10"/>
        <end position="152"/>
    </location>
</feature>
<dbReference type="Pfam" id="PF00892">
    <property type="entry name" value="EamA"/>
    <property type="match status" value="2"/>
</dbReference>
<feature type="transmembrane region" description="Helical" evidence="6">
    <location>
        <begin position="159"/>
        <end position="180"/>
    </location>
</feature>
<protein>
    <submittedName>
        <fullName evidence="8">EamA family transporter</fullName>
    </submittedName>
</protein>
<gene>
    <name evidence="8" type="ORF">CDV26_05410</name>
</gene>